<dbReference type="PANTHER" id="PTHR21485:SF6">
    <property type="entry name" value="N-ACYLNEURAMINATE CYTIDYLYLTRANSFERASE-RELATED"/>
    <property type="match status" value="1"/>
</dbReference>
<keyword evidence="1" id="KW-0479">Metal-binding</keyword>
<protein>
    <submittedName>
        <fullName evidence="2">CMP-N-acetylneuraminic acid synthetase/regulator of RNase E activity RraA</fullName>
    </submittedName>
</protein>
<dbReference type="CDD" id="cd02513">
    <property type="entry name" value="CMP-NeuAc_Synthase"/>
    <property type="match status" value="1"/>
</dbReference>
<dbReference type="SUPFAM" id="SSF89562">
    <property type="entry name" value="RraA-like"/>
    <property type="match status" value="1"/>
</dbReference>
<dbReference type="SUPFAM" id="SSF53448">
    <property type="entry name" value="Nucleotide-diphospho-sugar transferases"/>
    <property type="match status" value="1"/>
</dbReference>
<evidence type="ECO:0000256" key="1">
    <source>
        <dbReference type="PIRSR" id="PIRSR605493-1"/>
    </source>
</evidence>
<gene>
    <name evidence="2" type="ORF">GGQ92_001075</name>
</gene>
<dbReference type="InterPro" id="IPR036704">
    <property type="entry name" value="RraA/RraA-like_sf"/>
</dbReference>
<keyword evidence="1" id="KW-0460">Magnesium</keyword>
<dbReference type="Gene3D" id="3.50.30.40">
    <property type="entry name" value="Ribonuclease E inhibitor RraA/RraA-like"/>
    <property type="match status" value="1"/>
</dbReference>
<dbReference type="Pfam" id="PF03737">
    <property type="entry name" value="RraA-like"/>
    <property type="match status" value="1"/>
</dbReference>
<reference evidence="2 3" key="1">
    <citation type="submission" date="2020-08" db="EMBL/GenBank/DDBJ databases">
        <title>Genomic Encyclopedia of Type Strains, Phase IV (KMG-IV): sequencing the most valuable type-strain genomes for metagenomic binning, comparative biology and taxonomic classification.</title>
        <authorList>
            <person name="Goeker M."/>
        </authorList>
    </citation>
    <scope>NUCLEOTIDE SEQUENCE [LARGE SCALE GENOMIC DNA]</scope>
    <source>
        <strain evidence="2 3">DSM 11805</strain>
    </source>
</reference>
<sequence length="431" mass="48746">MKVVAFLPAKGTSSRIESKNMKLLDGKPLFHYTLEKLVECEFIDEVYLDSESEEIFESASEIDSNQLRRDPKLADNKTDGHILFHNEAKQVDADIYIQILCTSPFIKKETIKKGIDILKNQPEYDSVVLVKREKQYLWDEKGPKYDKDYIPNSVDLKDTIIETMGLYITRKNVALEDKKRIGNSPYLMEAEPIEAIDVNYPEEFELAEYIMAGIREKEREKFRNLSRVLSSPMLSDIMDDLGIDGFIGGFTLNIDEKKVMGRAKTLKLRALKEGEDFRGIYDALNSYKTIVPNDIIVVENEVSDYAYFGNLNANLAIRQGAVATIVGGKTRDTSEVSKMDYPVFSTGRVAKDVRKRATTESINKTIKIKDITVRPGDLIFADAEGIIVIPKTHEAIVIEKALEVLATENNIISEILLGYETKDIVDNNGAF</sequence>
<organism evidence="2 3">
    <name type="scientific">Gracilibacillus halotolerans</name>
    <dbReference type="NCBI Taxonomy" id="74386"/>
    <lineage>
        <taxon>Bacteria</taxon>
        <taxon>Bacillati</taxon>
        <taxon>Bacillota</taxon>
        <taxon>Bacilli</taxon>
        <taxon>Bacillales</taxon>
        <taxon>Bacillaceae</taxon>
        <taxon>Gracilibacillus</taxon>
    </lineage>
</organism>
<dbReference type="InterPro" id="IPR003329">
    <property type="entry name" value="Cytidylyl_trans"/>
</dbReference>
<dbReference type="InterPro" id="IPR029044">
    <property type="entry name" value="Nucleotide-diphossugar_trans"/>
</dbReference>
<dbReference type="InterPro" id="IPR005493">
    <property type="entry name" value="RraA/RraA-like"/>
</dbReference>
<dbReference type="InterPro" id="IPR050793">
    <property type="entry name" value="CMP-NeuNAc_synthase"/>
</dbReference>
<dbReference type="Gene3D" id="3.90.550.10">
    <property type="entry name" value="Spore Coat Polysaccharide Biosynthesis Protein SpsA, Chain A"/>
    <property type="match status" value="1"/>
</dbReference>
<dbReference type="PANTHER" id="PTHR21485">
    <property type="entry name" value="HAD SUPERFAMILY MEMBERS CMAS AND KDSC"/>
    <property type="match status" value="1"/>
</dbReference>
<dbReference type="EMBL" id="JACHON010000002">
    <property type="protein sequence ID" value="MBB6512294.1"/>
    <property type="molecule type" value="Genomic_DNA"/>
</dbReference>
<proteinExistence type="predicted"/>
<comment type="cofactor">
    <cofactor evidence="1">
        <name>Mg(2+)</name>
        <dbReference type="ChEBI" id="CHEBI:18420"/>
    </cofactor>
</comment>
<feature type="binding site" evidence="1">
    <location>
        <position position="331"/>
    </location>
    <ligand>
        <name>substrate</name>
    </ligand>
</feature>
<dbReference type="Pfam" id="PF02348">
    <property type="entry name" value="CTP_transf_3"/>
    <property type="match status" value="1"/>
</dbReference>
<dbReference type="Proteomes" id="UP000572212">
    <property type="component" value="Unassembled WGS sequence"/>
</dbReference>
<keyword evidence="3" id="KW-1185">Reference proteome</keyword>
<dbReference type="GO" id="GO:0046872">
    <property type="term" value="F:metal ion binding"/>
    <property type="evidence" value="ECO:0007669"/>
    <property type="project" value="UniProtKB-KW"/>
</dbReference>
<name>A0A841RMX3_9BACI</name>
<comment type="caution">
    <text evidence="2">The sequence shown here is derived from an EMBL/GenBank/DDBJ whole genome shotgun (WGS) entry which is preliminary data.</text>
</comment>
<dbReference type="AlphaFoldDB" id="A0A841RMX3"/>
<dbReference type="CDD" id="cd16841">
    <property type="entry name" value="RraA_family"/>
    <property type="match status" value="1"/>
</dbReference>
<feature type="binding site" evidence="1">
    <location>
        <position position="332"/>
    </location>
    <ligand>
        <name>Mg(2+)</name>
        <dbReference type="ChEBI" id="CHEBI:18420"/>
    </ligand>
</feature>
<dbReference type="RefSeq" id="WP_184245362.1">
    <property type="nucleotide sequence ID" value="NZ_BAAACU010000002.1"/>
</dbReference>
<evidence type="ECO:0000313" key="3">
    <source>
        <dbReference type="Proteomes" id="UP000572212"/>
    </source>
</evidence>
<accession>A0A841RMX3</accession>
<evidence type="ECO:0000313" key="2">
    <source>
        <dbReference type="EMBL" id="MBB6512294.1"/>
    </source>
</evidence>
<dbReference type="GO" id="GO:0008781">
    <property type="term" value="F:N-acylneuraminate cytidylyltransferase activity"/>
    <property type="evidence" value="ECO:0007669"/>
    <property type="project" value="TreeGrafter"/>
</dbReference>